<keyword evidence="6" id="KW-1185">Reference proteome</keyword>
<dbReference type="SMART" id="SM00448">
    <property type="entry name" value="REC"/>
    <property type="match status" value="1"/>
</dbReference>
<evidence type="ECO:0000313" key="5">
    <source>
        <dbReference type="EMBL" id="ALT00563.1"/>
    </source>
</evidence>
<keyword evidence="2" id="KW-0597">Phosphoprotein</keyword>
<dbReference type="EMBL" id="CP013650">
    <property type="protein sequence ID" value="ALT00563.1"/>
    <property type="molecule type" value="Genomic_DNA"/>
</dbReference>
<dbReference type="Proteomes" id="UP000068447">
    <property type="component" value="Chromosome"/>
</dbReference>
<gene>
    <name evidence="5" type="ORF">AT746_19035</name>
</gene>
<proteinExistence type="predicted"/>
<dbReference type="KEGG" id="lal:AT746_19035"/>
<dbReference type="Pfam" id="PF07228">
    <property type="entry name" value="SpoIIE"/>
    <property type="match status" value="1"/>
</dbReference>
<protein>
    <recommendedName>
        <fullName evidence="4">Response regulatory domain-containing protein</fullName>
    </recommendedName>
</protein>
<dbReference type="CDD" id="cd00156">
    <property type="entry name" value="REC"/>
    <property type="match status" value="1"/>
</dbReference>
<evidence type="ECO:0000256" key="1">
    <source>
        <dbReference type="ARBA" id="ARBA00022801"/>
    </source>
</evidence>
<organism evidence="5 6">
    <name type="scientific">Lacimicrobium alkaliphilum</name>
    <dbReference type="NCBI Taxonomy" id="1526571"/>
    <lineage>
        <taxon>Bacteria</taxon>
        <taxon>Pseudomonadati</taxon>
        <taxon>Pseudomonadota</taxon>
        <taxon>Gammaproteobacteria</taxon>
        <taxon>Alteromonadales</taxon>
        <taxon>Alteromonadaceae</taxon>
        <taxon>Lacimicrobium</taxon>
    </lineage>
</organism>
<dbReference type="InterPro" id="IPR036457">
    <property type="entry name" value="PPM-type-like_dom_sf"/>
</dbReference>
<evidence type="ECO:0000256" key="3">
    <source>
        <dbReference type="SAM" id="Coils"/>
    </source>
</evidence>
<keyword evidence="1" id="KW-0378">Hydrolase</keyword>
<keyword evidence="3" id="KW-0175">Coiled coil</keyword>
<evidence type="ECO:0000259" key="4">
    <source>
        <dbReference type="PROSITE" id="PS50110"/>
    </source>
</evidence>
<dbReference type="PANTHER" id="PTHR43156">
    <property type="entry name" value="STAGE II SPORULATION PROTEIN E-RELATED"/>
    <property type="match status" value="1"/>
</dbReference>
<dbReference type="AlphaFoldDB" id="A0A0U3ARR8"/>
<dbReference type="GO" id="GO:0016791">
    <property type="term" value="F:phosphatase activity"/>
    <property type="evidence" value="ECO:0007669"/>
    <property type="project" value="TreeGrafter"/>
</dbReference>
<feature type="coiled-coil region" evidence="3">
    <location>
        <begin position="160"/>
        <end position="194"/>
    </location>
</feature>
<evidence type="ECO:0000313" key="6">
    <source>
        <dbReference type="Proteomes" id="UP000068447"/>
    </source>
</evidence>
<reference evidence="5 6" key="1">
    <citation type="submission" date="2015-12" db="EMBL/GenBank/DDBJ databases">
        <title>Complete genome of Lacimicrobium alkaliphilum KCTC 32984.</title>
        <authorList>
            <person name="Kim S.-G."/>
            <person name="Lee Y.-J."/>
        </authorList>
    </citation>
    <scope>NUCLEOTIDE SEQUENCE [LARGE SCALE GENOMIC DNA]</scope>
    <source>
        <strain evidence="5 6">YelD216</strain>
    </source>
</reference>
<dbReference type="Gene3D" id="3.60.40.10">
    <property type="entry name" value="PPM-type phosphatase domain"/>
    <property type="match status" value="1"/>
</dbReference>
<dbReference type="GO" id="GO:0000160">
    <property type="term" value="P:phosphorelay signal transduction system"/>
    <property type="evidence" value="ECO:0007669"/>
    <property type="project" value="InterPro"/>
</dbReference>
<dbReference type="InterPro" id="IPR011006">
    <property type="entry name" value="CheY-like_superfamily"/>
</dbReference>
<sequence length="427" mass="48795">MFFEEDSEPEHTREQDQASPWKILIVDDDEEVHVMTRLVLRDLVFENRPVRLFSANSGEQARVLLEQEADICLILLDVVMESDDAGLQLVHYIRRELNNNAVRVILRTGQAGHAPEQRVIQDYDINDYKEKTELTSQKLVTAVIASLRSYGFIQQVVELNQQLEQKVRLRTRELENANTRLQISLSELEEGERAGRRIQFKLLPKDNLQVSGFTFSHLLLPSDFMSGDFVDYFAIDQRYVGFYMADVSGHGVSSAFVTVYLKRFISAALEQYSRDESTIIIDPAALLDELNQTLIKEDMGKHVALFYAVLDSHKDLLRYTNAGIYPWPLLLQDNKLEVMECKGTPAGLFDFTQYQEKLCVLPEHFSLYVFSDGVLESIHGQSLDEQLLNLRALLDPLPGDLSELARRIGVREQGKLPDDLTLLSVSR</sequence>
<dbReference type="Pfam" id="PF00072">
    <property type="entry name" value="Response_reg"/>
    <property type="match status" value="1"/>
</dbReference>
<dbReference type="SMART" id="SM00331">
    <property type="entry name" value="PP2C_SIG"/>
    <property type="match status" value="1"/>
</dbReference>
<evidence type="ECO:0000256" key="2">
    <source>
        <dbReference type="PROSITE-ProRule" id="PRU00169"/>
    </source>
</evidence>
<dbReference type="InterPro" id="IPR052016">
    <property type="entry name" value="Bact_Sigma-Reg"/>
</dbReference>
<dbReference type="InterPro" id="IPR001789">
    <property type="entry name" value="Sig_transdc_resp-reg_receiver"/>
</dbReference>
<dbReference type="Gene3D" id="3.40.50.2300">
    <property type="match status" value="1"/>
</dbReference>
<dbReference type="PROSITE" id="PS50110">
    <property type="entry name" value="RESPONSE_REGULATORY"/>
    <property type="match status" value="1"/>
</dbReference>
<dbReference type="PANTHER" id="PTHR43156:SF2">
    <property type="entry name" value="STAGE II SPORULATION PROTEIN E"/>
    <property type="match status" value="1"/>
</dbReference>
<feature type="modified residue" description="4-aspartylphosphate" evidence="2">
    <location>
        <position position="77"/>
    </location>
</feature>
<dbReference type="STRING" id="1526571.AT746_19035"/>
<feature type="domain" description="Response regulatory" evidence="4">
    <location>
        <begin position="22"/>
        <end position="146"/>
    </location>
</feature>
<dbReference type="InterPro" id="IPR001932">
    <property type="entry name" value="PPM-type_phosphatase-like_dom"/>
</dbReference>
<accession>A0A0U3ARR8</accession>
<name>A0A0U3ARR8_9ALTE</name>
<dbReference type="SUPFAM" id="SSF52172">
    <property type="entry name" value="CheY-like"/>
    <property type="match status" value="1"/>
</dbReference>